<feature type="compositionally biased region" description="Low complexity" evidence="4">
    <location>
        <begin position="27"/>
        <end position="45"/>
    </location>
</feature>
<accession>A0A8J3ZTA8</accession>
<evidence type="ECO:0000256" key="4">
    <source>
        <dbReference type="SAM" id="MobiDB-lite"/>
    </source>
</evidence>
<dbReference type="PANTHER" id="PTHR13096:SF9">
    <property type="entry name" value="BIFUNCTIONAL LYSINE-SPECIFIC DEMETHYLASE AND HISTIDYL-HYDROXYLASE"/>
    <property type="match status" value="1"/>
</dbReference>
<evidence type="ECO:0000256" key="3">
    <source>
        <dbReference type="ARBA" id="ARBA00023004"/>
    </source>
</evidence>
<dbReference type="GO" id="GO:0046872">
    <property type="term" value="F:metal ion binding"/>
    <property type="evidence" value="ECO:0007669"/>
    <property type="project" value="UniProtKB-KW"/>
</dbReference>
<name>A0A8J3ZTA8_9ACTN</name>
<reference evidence="6" key="1">
    <citation type="submission" date="2021-01" db="EMBL/GenBank/DDBJ databases">
        <title>Whole genome shotgun sequence of Virgisporangium ochraceum NBRC 16418.</title>
        <authorList>
            <person name="Komaki H."/>
            <person name="Tamura T."/>
        </authorList>
    </citation>
    <scope>NUCLEOTIDE SEQUENCE</scope>
    <source>
        <strain evidence="6">NBRC 16418</strain>
    </source>
</reference>
<keyword evidence="7" id="KW-1185">Reference proteome</keyword>
<evidence type="ECO:0000256" key="1">
    <source>
        <dbReference type="ARBA" id="ARBA00001954"/>
    </source>
</evidence>
<dbReference type="SUPFAM" id="SSF51197">
    <property type="entry name" value="Clavaminate synthase-like"/>
    <property type="match status" value="1"/>
</dbReference>
<comment type="caution">
    <text evidence="6">The sequence shown here is derived from an EMBL/GenBank/DDBJ whole genome shotgun (WGS) entry which is preliminary data.</text>
</comment>
<organism evidence="6 7">
    <name type="scientific">Virgisporangium ochraceum</name>
    <dbReference type="NCBI Taxonomy" id="65505"/>
    <lineage>
        <taxon>Bacteria</taxon>
        <taxon>Bacillati</taxon>
        <taxon>Actinomycetota</taxon>
        <taxon>Actinomycetes</taxon>
        <taxon>Micromonosporales</taxon>
        <taxon>Micromonosporaceae</taxon>
        <taxon>Virgisporangium</taxon>
    </lineage>
</organism>
<dbReference type="EMBL" id="BOPH01000046">
    <property type="protein sequence ID" value="GIJ68673.1"/>
    <property type="molecule type" value="Genomic_DNA"/>
</dbReference>
<evidence type="ECO:0000313" key="7">
    <source>
        <dbReference type="Proteomes" id="UP000635606"/>
    </source>
</evidence>
<evidence type="ECO:0000313" key="6">
    <source>
        <dbReference type="EMBL" id="GIJ68673.1"/>
    </source>
</evidence>
<dbReference type="SMART" id="SM00558">
    <property type="entry name" value="JmjC"/>
    <property type="match status" value="1"/>
</dbReference>
<proteinExistence type="predicted"/>
<gene>
    <name evidence="6" type="ORF">Voc01_035900</name>
</gene>
<feature type="domain" description="JmjC" evidence="5">
    <location>
        <begin position="149"/>
        <end position="293"/>
    </location>
</feature>
<dbReference type="AlphaFoldDB" id="A0A8J3ZTA8"/>
<dbReference type="Pfam" id="PF08007">
    <property type="entry name" value="JmjC_2"/>
    <property type="match status" value="1"/>
</dbReference>
<keyword evidence="3" id="KW-0408">Iron</keyword>
<sequence>MTLSRDQATPAARPVSPGLRSGGSGATGATREGGTAGAARPAPAEAGAENTALARCIGIPGDEFVAKHWAQAPLLSRPPAGFADLFGLDAVDDLLSTHGLRTPFVRVARDGKVLPANAFAGSGGAGAEVSDQVLDEKVLGLLADGATIVLQGLHRTWAPLAAFTARLHHDLGHPVQINAYVTPAGNRGFATHYDTHDVFVLQIAGRKRWTIHPPVMVDPLPEQPWGGRADEVSAAATGPAAIDRVFTPGDALYLPRGWLHSAEAVGELSVHLTIGVRTVTRYALVEELLSMAGADAPDLRASLPFGMDVADPDAVSTELTATVAALRDWLLEVDPREVAGRLRRRFWPGDRPAPLRPLAQAAFAADLDGDSLVTVRPGLRWRLEPADAGRVTLRTFDDRTLTMPGGCTEALEWLLAGPVRRVADTPGLDEVDDALVLCRRLLREAVLVPATGTPPR</sequence>
<dbReference type="RefSeq" id="WP_203928620.1">
    <property type="nucleotide sequence ID" value="NZ_BOPH01000046.1"/>
</dbReference>
<evidence type="ECO:0000259" key="5">
    <source>
        <dbReference type="PROSITE" id="PS51184"/>
    </source>
</evidence>
<comment type="cofactor">
    <cofactor evidence="1">
        <name>Fe(2+)</name>
        <dbReference type="ChEBI" id="CHEBI:29033"/>
    </cofactor>
</comment>
<protein>
    <recommendedName>
        <fullName evidence="5">JmjC domain-containing protein</fullName>
    </recommendedName>
</protein>
<dbReference type="Gene3D" id="2.60.120.650">
    <property type="entry name" value="Cupin"/>
    <property type="match status" value="1"/>
</dbReference>
<dbReference type="GO" id="GO:0032453">
    <property type="term" value="F:histone H3K4 demethylase activity"/>
    <property type="evidence" value="ECO:0007669"/>
    <property type="project" value="TreeGrafter"/>
</dbReference>
<keyword evidence="2" id="KW-0479">Metal-binding</keyword>
<dbReference type="InterPro" id="IPR003347">
    <property type="entry name" value="JmjC_dom"/>
</dbReference>
<dbReference type="PANTHER" id="PTHR13096">
    <property type="entry name" value="MINA53 MYC INDUCED NUCLEAR ANTIGEN"/>
    <property type="match status" value="1"/>
</dbReference>
<feature type="region of interest" description="Disordered" evidence="4">
    <location>
        <begin position="1"/>
        <end position="45"/>
    </location>
</feature>
<dbReference type="GO" id="GO:0051864">
    <property type="term" value="F:histone H3K36 demethylase activity"/>
    <property type="evidence" value="ECO:0007669"/>
    <property type="project" value="TreeGrafter"/>
</dbReference>
<dbReference type="Proteomes" id="UP000635606">
    <property type="component" value="Unassembled WGS sequence"/>
</dbReference>
<dbReference type="InterPro" id="IPR039994">
    <property type="entry name" value="NO66-like"/>
</dbReference>
<evidence type="ECO:0000256" key="2">
    <source>
        <dbReference type="ARBA" id="ARBA00022723"/>
    </source>
</evidence>
<dbReference type="PROSITE" id="PS51184">
    <property type="entry name" value="JMJC"/>
    <property type="match status" value="1"/>
</dbReference>